<reference evidence="3 4" key="1">
    <citation type="journal article" date="2019" name="Nat. Ecol. Evol.">
        <title>Megaphylogeny resolves global patterns of mushroom evolution.</title>
        <authorList>
            <person name="Varga T."/>
            <person name="Krizsan K."/>
            <person name="Foldi C."/>
            <person name="Dima B."/>
            <person name="Sanchez-Garcia M."/>
            <person name="Sanchez-Ramirez S."/>
            <person name="Szollosi G.J."/>
            <person name="Szarkandi J.G."/>
            <person name="Papp V."/>
            <person name="Albert L."/>
            <person name="Andreopoulos W."/>
            <person name="Angelini C."/>
            <person name="Antonin V."/>
            <person name="Barry K.W."/>
            <person name="Bougher N.L."/>
            <person name="Buchanan P."/>
            <person name="Buyck B."/>
            <person name="Bense V."/>
            <person name="Catcheside P."/>
            <person name="Chovatia M."/>
            <person name="Cooper J."/>
            <person name="Damon W."/>
            <person name="Desjardin D."/>
            <person name="Finy P."/>
            <person name="Geml J."/>
            <person name="Haridas S."/>
            <person name="Hughes K."/>
            <person name="Justo A."/>
            <person name="Karasinski D."/>
            <person name="Kautmanova I."/>
            <person name="Kiss B."/>
            <person name="Kocsube S."/>
            <person name="Kotiranta H."/>
            <person name="LaButti K.M."/>
            <person name="Lechner B.E."/>
            <person name="Liimatainen K."/>
            <person name="Lipzen A."/>
            <person name="Lukacs Z."/>
            <person name="Mihaltcheva S."/>
            <person name="Morgado L.N."/>
            <person name="Niskanen T."/>
            <person name="Noordeloos M.E."/>
            <person name="Ohm R.A."/>
            <person name="Ortiz-Santana B."/>
            <person name="Ovrebo C."/>
            <person name="Racz N."/>
            <person name="Riley R."/>
            <person name="Savchenko A."/>
            <person name="Shiryaev A."/>
            <person name="Soop K."/>
            <person name="Spirin V."/>
            <person name="Szebenyi C."/>
            <person name="Tomsovsky M."/>
            <person name="Tulloss R.E."/>
            <person name="Uehling J."/>
            <person name="Grigoriev I.V."/>
            <person name="Vagvolgyi C."/>
            <person name="Papp T."/>
            <person name="Martin F.M."/>
            <person name="Miettinen O."/>
            <person name="Hibbett D.S."/>
            <person name="Nagy L.G."/>
        </authorList>
    </citation>
    <scope>NUCLEOTIDE SEQUENCE [LARGE SCALE GENOMIC DNA]</scope>
    <source>
        <strain evidence="3 4">HHB13444</strain>
    </source>
</reference>
<keyword evidence="2" id="KW-0472">Membrane</keyword>
<feature type="compositionally biased region" description="Basic residues" evidence="1">
    <location>
        <begin position="65"/>
        <end position="79"/>
    </location>
</feature>
<dbReference type="InParanoid" id="A0A5C3PEE0"/>
<proteinExistence type="predicted"/>
<dbReference type="AlphaFoldDB" id="A0A5C3PEE0"/>
<gene>
    <name evidence="3" type="ORF">K466DRAFT_586794</name>
</gene>
<accession>A0A5C3PEE0</accession>
<sequence length="79" mass="8190">MGSIVSAIGGGINAIISAIAGVIETIVSVIVSIIVAIWDFFVAIICCRCGSRSRRGGGMSSTRTSGRRGWGRRRAGGTY</sequence>
<organism evidence="3 4">
    <name type="scientific">Polyporus arcularius HHB13444</name>
    <dbReference type="NCBI Taxonomy" id="1314778"/>
    <lineage>
        <taxon>Eukaryota</taxon>
        <taxon>Fungi</taxon>
        <taxon>Dikarya</taxon>
        <taxon>Basidiomycota</taxon>
        <taxon>Agaricomycotina</taxon>
        <taxon>Agaricomycetes</taxon>
        <taxon>Polyporales</taxon>
        <taxon>Polyporaceae</taxon>
        <taxon>Polyporus</taxon>
    </lineage>
</organism>
<protein>
    <submittedName>
        <fullName evidence="3">Uncharacterized protein</fullName>
    </submittedName>
</protein>
<dbReference type="Proteomes" id="UP000308197">
    <property type="component" value="Unassembled WGS sequence"/>
</dbReference>
<evidence type="ECO:0000313" key="4">
    <source>
        <dbReference type="Proteomes" id="UP000308197"/>
    </source>
</evidence>
<feature type="region of interest" description="Disordered" evidence="1">
    <location>
        <begin position="52"/>
        <end position="79"/>
    </location>
</feature>
<evidence type="ECO:0000313" key="3">
    <source>
        <dbReference type="EMBL" id="TFK86968.1"/>
    </source>
</evidence>
<evidence type="ECO:0000256" key="2">
    <source>
        <dbReference type="SAM" id="Phobius"/>
    </source>
</evidence>
<keyword evidence="2" id="KW-0812">Transmembrane</keyword>
<name>A0A5C3PEE0_9APHY</name>
<keyword evidence="2" id="KW-1133">Transmembrane helix</keyword>
<feature type="transmembrane region" description="Helical" evidence="2">
    <location>
        <begin position="12"/>
        <end position="45"/>
    </location>
</feature>
<dbReference type="EMBL" id="ML211175">
    <property type="protein sequence ID" value="TFK86968.1"/>
    <property type="molecule type" value="Genomic_DNA"/>
</dbReference>
<keyword evidence="4" id="KW-1185">Reference proteome</keyword>
<evidence type="ECO:0000256" key="1">
    <source>
        <dbReference type="SAM" id="MobiDB-lite"/>
    </source>
</evidence>